<dbReference type="SMART" id="SM00422">
    <property type="entry name" value="HTH_MERR"/>
    <property type="match status" value="1"/>
</dbReference>
<evidence type="ECO:0000313" key="7">
    <source>
        <dbReference type="Proteomes" id="UP000275925"/>
    </source>
</evidence>
<keyword evidence="2" id="KW-0805">Transcription regulation</keyword>
<dbReference type="Proteomes" id="UP000275925">
    <property type="component" value="Unassembled WGS sequence"/>
</dbReference>
<name>A0A388TF10_9BACT</name>
<dbReference type="SUPFAM" id="SSF46955">
    <property type="entry name" value="Putative DNA-binding domain"/>
    <property type="match status" value="1"/>
</dbReference>
<dbReference type="GO" id="GO:0003700">
    <property type="term" value="F:DNA-binding transcription factor activity"/>
    <property type="evidence" value="ECO:0007669"/>
    <property type="project" value="InterPro"/>
</dbReference>
<keyword evidence="3" id="KW-0238">DNA-binding</keyword>
<evidence type="ECO:0000256" key="3">
    <source>
        <dbReference type="ARBA" id="ARBA00023125"/>
    </source>
</evidence>
<evidence type="ECO:0000256" key="4">
    <source>
        <dbReference type="ARBA" id="ARBA00023163"/>
    </source>
</evidence>
<protein>
    <submittedName>
        <fullName evidence="6">Helix-turn-helix MerR-family like proteins</fullName>
    </submittedName>
</protein>
<keyword evidence="4" id="KW-0804">Transcription</keyword>
<dbReference type="PROSITE" id="PS50937">
    <property type="entry name" value="HTH_MERR_2"/>
    <property type="match status" value="1"/>
</dbReference>
<dbReference type="InterPro" id="IPR047057">
    <property type="entry name" value="MerR_fam"/>
</dbReference>
<dbReference type="PANTHER" id="PTHR30204:SF69">
    <property type="entry name" value="MERR-FAMILY TRANSCRIPTIONAL REGULATOR"/>
    <property type="match status" value="1"/>
</dbReference>
<sequence length="96" mass="10845">MSKWGEKEAKKAVRPLPTKDKLLKAGELAKLAGVLVSTVRFYTKLGMLSADGYTPGKYNLYARDKALKRLQRIEGLKRRRLTLDEIVATLGVREVR</sequence>
<dbReference type="AlphaFoldDB" id="A0A388TF10"/>
<evidence type="ECO:0000313" key="6">
    <source>
        <dbReference type="EMBL" id="GBR75636.1"/>
    </source>
</evidence>
<dbReference type="Pfam" id="PF13411">
    <property type="entry name" value="MerR_1"/>
    <property type="match status" value="1"/>
</dbReference>
<dbReference type="GO" id="GO:0003677">
    <property type="term" value="F:DNA binding"/>
    <property type="evidence" value="ECO:0007669"/>
    <property type="project" value="UniProtKB-KW"/>
</dbReference>
<keyword evidence="7" id="KW-1185">Reference proteome</keyword>
<comment type="caution">
    <text evidence="6">The sequence shown here is derived from an EMBL/GenBank/DDBJ whole genome shotgun (WGS) entry which is preliminary data.</text>
</comment>
<organism evidence="6 7">
    <name type="scientific">Candidatus Termititenax persephonae</name>
    <dbReference type="NCBI Taxonomy" id="2218525"/>
    <lineage>
        <taxon>Bacteria</taxon>
        <taxon>Bacillati</taxon>
        <taxon>Candidatus Margulisiibacteriota</taxon>
        <taxon>Candidatus Termititenacia</taxon>
        <taxon>Candidatus Termititenacales</taxon>
        <taxon>Candidatus Termititenacaceae</taxon>
        <taxon>Candidatus Termititenax</taxon>
    </lineage>
</organism>
<dbReference type="InterPro" id="IPR009061">
    <property type="entry name" value="DNA-bd_dom_put_sf"/>
</dbReference>
<dbReference type="InterPro" id="IPR000551">
    <property type="entry name" value="MerR-type_HTH_dom"/>
</dbReference>
<reference evidence="6 7" key="1">
    <citation type="journal article" date="2019" name="ISME J.">
        <title>Genome analyses of uncultured TG2/ZB3 bacteria in 'Margulisbacteria' specifically attached to ectosymbiotic spirochetes of protists in the termite gut.</title>
        <authorList>
            <person name="Utami Y.D."/>
            <person name="Kuwahara H."/>
            <person name="Igai K."/>
            <person name="Murakami T."/>
            <person name="Sugaya K."/>
            <person name="Morikawa T."/>
            <person name="Nagura Y."/>
            <person name="Yuki M."/>
            <person name="Deevong P."/>
            <person name="Inoue T."/>
            <person name="Kihara K."/>
            <person name="Lo N."/>
            <person name="Yamada A."/>
            <person name="Ohkuma M."/>
            <person name="Hongoh Y."/>
        </authorList>
    </citation>
    <scope>NUCLEOTIDE SEQUENCE [LARGE SCALE GENOMIC DNA]</scope>
    <source>
        <strain evidence="6">NkOx7-02</strain>
    </source>
</reference>
<accession>A0A388TF10</accession>
<dbReference type="Gene3D" id="1.10.1660.10">
    <property type="match status" value="1"/>
</dbReference>
<dbReference type="EMBL" id="BGZO01000005">
    <property type="protein sequence ID" value="GBR75636.1"/>
    <property type="molecule type" value="Genomic_DNA"/>
</dbReference>
<evidence type="ECO:0000259" key="5">
    <source>
        <dbReference type="PROSITE" id="PS50937"/>
    </source>
</evidence>
<proteinExistence type="predicted"/>
<feature type="domain" description="HTH merR-type" evidence="5">
    <location>
        <begin position="22"/>
        <end position="92"/>
    </location>
</feature>
<dbReference type="PANTHER" id="PTHR30204">
    <property type="entry name" value="REDOX-CYCLING DRUG-SENSING TRANSCRIPTIONAL ACTIVATOR SOXR"/>
    <property type="match status" value="1"/>
</dbReference>
<keyword evidence="1" id="KW-0678">Repressor</keyword>
<gene>
    <name evidence="6" type="ORF">NO2_0290</name>
</gene>
<evidence type="ECO:0000256" key="1">
    <source>
        <dbReference type="ARBA" id="ARBA00022491"/>
    </source>
</evidence>
<evidence type="ECO:0000256" key="2">
    <source>
        <dbReference type="ARBA" id="ARBA00023015"/>
    </source>
</evidence>